<evidence type="ECO:0000256" key="1">
    <source>
        <dbReference type="ARBA" id="ARBA00001926"/>
    </source>
</evidence>
<evidence type="ECO:0000256" key="17">
    <source>
        <dbReference type="ARBA" id="ARBA00031399"/>
    </source>
</evidence>
<dbReference type="SUPFAM" id="SSF46626">
    <property type="entry name" value="Cytochrome c"/>
    <property type="match status" value="1"/>
</dbReference>
<dbReference type="Pfam" id="PF00034">
    <property type="entry name" value="Cytochrom_C"/>
    <property type="match status" value="1"/>
</dbReference>
<dbReference type="InterPro" id="IPR002429">
    <property type="entry name" value="CcO_II-like_C"/>
</dbReference>
<dbReference type="Proteomes" id="UP000008207">
    <property type="component" value="Chromosome"/>
</dbReference>
<dbReference type="eggNOG" id="COG1622">
    <property type="taxonomic scope" value="Bacteria"/>
</dbReference>
<reference evidence="23 24" key="1">
    <citation type="submission" date="2009-01" db="EMBL/GenBank/DDBJ databases">
        <title>Complete sequence of chromosome of Methylobacterium nodulans ORS 2060.</title>
        <authorList>
            <consortium name="US DOE Joint Genome Institute"/>
            <person name="Lucas S."/>
            <person name="Copeland A."/>
            <person name="Lapidus A."/>
            <person name="Glavina del Rio T."/>
            <person name="Dalin E."/>
            <person name="Tice H."/>
            <person name="Bruce D."/>
            <person name="Goodwin L."/>
            <person name="Pitluck S."/>
            <person name="Sims D."/>
            <person name="Brettin T."/>
            <person name="Detter J.C."/>
            <person name="Han C."/>
            <person name="Larimer F."/>
            <person name="Land M."/>
            <person name="Hauser L."/>
            <person name="Kyrpides N."/>
            <person name="Ivanova N."/>
            <person name="Marx C.J."/>
            <person name="Richardson P."/>
        </authorList>
    </citation>
    <scope>NUCLEOTIDE SEQUENCE [LARGE SCALE GENOMIC DNA]</scope>
    <source>
        <strain evidence="24">LMG 21967 / CNCM I-2342 / ORS 2060</strain>
    </source>
</reference>
<dbReference type="Gene3D" id="2.60.40.420">
    <property type="entry name" value="Cupredoxins - blue copper proteins"/>
    <property type="match status" value="1"/>
</dbReference>
<evidence type="ECO:0000256" key="11">
    <source>
        <dbReference type="ARBA" id="ARBA00022982"/>
    </source>
</evidence>
<dbReference type="SUPFAM" id="SSF49503">
    <property type="entry name" value="Cupredoxins"/>
    <property type="match status" value="1"/>
</dbReference>
<feature type="transmembrane region" description="Helical" evidence="20">
    <location>
        <begin position="20"/>
        <end position="43"/>
    </location>
</feature>
<dbReference type="AlphaFoldDB" id="B8IHG8"/>
<dbReference type="SUPFAM" id="SSF81464">
    <property type="entry name" value="Cytochrome c oxidase subunit II-like, transmembrane region"/>
    <property type="match status" value="1"/>
</dbReference>
<evidence type="ECO:0000259" key="21">
    <source>
        <dbReference type="PROSITE" id="PS50857"/>
    </source>
</evidence>
<evidence type="ECO:0000256" key="16">
    <source>
        <dbReference type="ARBA" id="ARBA00024688"/>
    </source>
</evidence>
<evidence type="ECO:0000256" key="14">
    <source>
        <dbReference type="ARBA" id="ARBA00023008"/>
    </source>
</evidence>
<keyword evidence="6 19" id="KW-0349">Heme</keyword>
<dbReference type="EMBL" id="CP001349">
    <property type="protein sequence ID" value="ACL61631.1"/>
    <property type="molecule type" value="Genomic_DNA"/>
</dbReference>
<dbReference type="InterPro" id="IPR045187">
    <property type="entry name" value="CcO_II"/>
</dbReference>
<keyword evidence="24" id="KW-1185">Reference proteome</keyword>
<dbReference type="GO" id="GO:0016491">
    <property type="term" value="F:oxidoreductase activity"/>
    <property type="evidence" value="ECO:0007669"/>
    <property type="project" value="InterPro"/>
</dbReference>
<evidence type="ECO:0000256" key="19">
    <source>
        <dbReference type="PROSITE-ProRule" id="PRU00433"/>
    </source>
</evidence>
<feature type="transmembrane region" description="Helical" evidence="20">
    <location>
        <begin position="64"/>
        <end position="83"/>
    </location>
</feature>
<evidence type="ECO:0000256" key="20">
    <source>
        <dbReference type="SAM" id="Phobius"/>
    </source>
</evidence>
<evidence type="ECO:0000256" key="7">
    <source>
        <dbReference type="ARBA" id="ARBA00022660"/>
    </source>
</evidence>
<evidence type="ECO:0000256" key="5">
    <source>
        <dbReference type="ARBA" id="ARBA00022448"/>
    </source>
</evidence>
<proteinExistence type="inferred from homology"/>
<dbReference type="PANTHER" id="PTHR22888">
    <property type="entry name" value="CYTOCHROME C OXIDASE, SUBUNIT II"/>
    <property type="match status" value="1"/>
</dbReference>
<dbReference type="KEGG" id="mno:Mnod_6886"/>
<keyword evidence="9 19" id="KW-0479">Metal-binding</keyword>
<comment type="similarity">
    <text evidence="3">Belongs to the cytochrome c oxidase subunit 2 family.</text>
</comment>
<dbReference type="PROSITE" id="PS50857">
    <property type="entry name" value="COX2_CUA"/>
    <property type="match status" value="1"/>
</dbReference>
<evidence type="ECO:0000256" key="12">
    <source>
        <dbReference type="ARBA" id="ARBA00022989"/>
    </source>
</evidence>
<evidence type="ECO:0000256" key="3">
    <source>
        <dbReference type="ARBA" id="ARBA00007866"/>
    </source>
</evidence>
<protein>
    <recommendedName>
        <fullName evidence="4">cytochrome-c oxidase</fullName>
        <ecNumber evidence="4">7.1.1.9</ecNumber>
    </recommendedName>
    <alternativeName>
        <fullName evidence="17">Cytochrome aa3 subunit 2</fullName>
    </alternativeName>
</protein>
<evidence type="ECO:0000313" key="24">
    <source>
        <dbReference type="Proteomes" id="UP000008207"/>
    </source>
</evidence>
<dbReference type="PROSITE" id="PS00078">
    <property type="entry name" value="COX2"/>
    <property type="match status" value="1"/>
</dbReference>
<dbReference type="NCBIfam" id="TIGR02866">
    <property type="entry name" value="CoxB"/>
    <property type="match status" value="1"/>
</dbReference>
<keyword evidence="11" id="KW-0249">Electron transport</keyword>
<dbReference type="GO" id="GO:0020037">
    <property type="term" value="F:heme binding"/>
    <property type="evidence" value="ECO:0007669"/>
    <property type="project" value="InterPro"/>
</dbReference>
<dbReference type="InterPro" id="IPR008972">
    <property type="entry name" value="Cupredoxin"/>
</dbReference>
<dbReference type="InterPro" id="IPR001505">
    <property type="entry name" value="Copper_CuA"/>
</dbReference>
<dbReference type="PROSITE" id="PS51007">
    <property type="entry name" value="CYTC"/>
    <property type="match status" value="1"/>
</dbReference>
<keyword evidence="12 20" id="KW-1133">Transmembrane helix</keyword>
<dbReference type="RefSeq" id="WP_015933196.1">
    <property type="nucleotide sequence ID" value="NC_011894.1"/>
</dbReference>
<keyword evidence="8 20" id="KW-0812">Transmembrane</keyword>
<dbReference type="GO" id="GO:0042773">
    <property type="term" value="P:ATP synthesis coupled electron transport"/>
    <property type="evidence" value="ECO:0007669"/>
    <property type="project" value="TreeGrafter"/>
</dbReference>
<accession>B8IHG8</accession>
<evidence type="ECO:0000256" key="8">
    <source>
        <dbReference type="ARBA" id="ARBA00022692"/>
    </source>
</evidence>
<evidence type="ECO:0000256" key="10">
    <source>
        <dbReference type="ARBA" id="ARBA00022967"/>
    </source>
</evidence>
<dbReference type="InterPro" id="IPR009056">
    <property type="entry name" value="Cyt_c-like_dom"/>
</dbReference>
<evidence type="ECO:0000259" key="22">
    <source>
        <dbReference type="PROSITE" id="PS51007"/>
    </source>
</evidence>
<comment type="cofactor">
    <cofactor evidence="1">
        <name>heme c</name>
        <dbReference type="ChEBI" id="CHEBI:61717"/>
    </cofactor>
</comment>
<keyword evidence="5" id="KW-0813">Transport</keyword>
<dbReference type="Gene3D" id="1.10.287.90">
    <property type="match status" value="1"/>
</dbReference>
<dbReference type="CDD" id="cd13915">
    <property type="entry name" value="CuRO_HCO_II_like_2"/>
    <property type="match status" value="1"/>
</dbReference>
<evidence type="ECO:0000256" key="18">
    <source>
        <dbReference type="ARBA" id="ARBA00047816"/>
    </source>
</evidence>
<dbReference type="GO" id="GO:0004129">
    <property type="term" value="F:cytochrome-c oxidase activity"/>
    <property type="evidence" value="ECO:0007669"/>
    <property type="project" value="UniProtKB-EC"/>
</dbReference>
<comment type="function">
    <text evidence="16">Subunits I and II form the functional core of the enzyme complex. Electrons originating in cytochrome c are transferred via heme a and Cu(A) to the binuclear center formed by heme a3 and Cu(B).</text>
</comment>
<evidence type="ECO:0000256" key="2">
    <source>
        <dbReference type="ARBA" id="ARBA00004141"/>
    </source>
</evidence>
<comment type="subcellular location">
    <subcellularLocation>
        <location evidence="2">Membrane</location>
        <topology evidence="2">Multi-pass membrane protein</topology>
    </subcellularLocation>
</comment>
<keyword evidence="14" id="KW-0186">Copper</keyword>
<dbReference type="GO" id="GO:0005506">
    <property type="term" value="F:iron ion binding"/>
    <property type="evidence" value="ECO:0007669"/>
    <property type="project" value="InterPro"/>
</dbReference>
<keyword evidence="15 20" id="KW-0472">Membrane</keyword>
<dbReference type="eggNOG" id="COG2010">
    <property type="taxonomic scope" value="Bacteria"/>
</dbReference>
<dbReference type="InterPro" id="IPR008168">
    <property type="entry name" value="Cyt_C_IC"/>
</dbReference>
<comment type="catalytic activity">
    <reaction evidence="18">
        <text>4 Fe(II)-[cytochrome c] + O2 + 8 H(+)(in) = 4 Fe(III)-[cytochrome c] + 2 H2O + 4 H(+)(out)</text>
        <dbReference type="Rhea" id="RHEA:11436"/>
        <dbReference type="Rhea" id="RHEA-COMP:10350"/>
        <dbReference type="Rhea" id="RHEA-COMP:14399"/>
        <dbReference type="ChEBI" id="CHEBI:15377"/>
        <dbReference type="ChEBI" id="CHEBI:15378"/>
        <dbReference type="ChEBI" id="CHEBI:15379"/>
        <dbReference type="ChEBI" id="CHEBI:29033"/>
        <dbReference type="ChEBI" id="CHEBI:29034"/>
        <dbReference type="EC" id="7.1.1.9"/>
    </reaction>
</comment>
<dbReference type="Pfam" id="PF00116">
    <property type="entry name" value="COX2"/>
    <property type="match status" value="1"/>
</dbReference>
<sequence>MISFWPETASTLAQRIDVIFAGLLALSGTILLLVLCLLIGFSVRYRRGSAAPRGPMPEVMSREFEIGWTSATLFLFVFLFWWATSVEIKAFLPPKDAIEVQVVAKQWMWKTLHSNGAREINELHVPIGVPVRLALRSQDVIHSFFVPAFRLKQDVVPGQLHETWFQATKLGVFHLLCAEYCGTDHSRMRGKIVVMTPEDYAAWLAAQPEGDDLAKEGAALFVERGCSGCHAPSAKVHAPSLAGLYGRTVALSDGRIVTADEAYLRDSILQPKKDVVAGYEPIMPSFAGRLSEGEIQSLVAYIRSLAHSPEDRS</sequence>
<keyword evidence="10" id="KW-1278">Translocase</keyword>
<dbReference type="PRINTS" id="PR00605">
    <property type="entry name" value="CYTCHROMECIC"/>
</dbReference>
<dbReference type="InterPro" id="IPR036257">
    <property type="entry name" value="Cyt_c_oxidase_su2_TM_sf"/>
</dbReference>
<dbReference type="STRING" id="460265.Mnod_6886"/>
<dbReference type="InterPro" id="IPR036909">
    <property type="entry name" value="Cyt_c-like_dom_sf"/>
</dbReference>
<evidence type="ECO:0000256" key="15">
    <source>
        <dbReference type="ARBA" id="ARBA00023136"/>
    </source>
</evidence>
<dbReference type="EC" id="7.1.1.9" evidence="4"/>
<evidence type="ECO:0000256" key="6">
    <source>
        <dbReference type="ARBA" id="ARBA00022617"/>
    </source>
</evidence>
<evidence type="ECO:0000256" key="13">
    <source>
        <dbReference type="ARBA" id="ARBA00023004"/>
    </source>
</evidence>
<dbReference type="Gene3D" id="1.10.760.10">
    <property type="entry name" value="Cytochrome c-like domain"/>
    <property type="match status" value="1"/>
</dbReference>
<dbReference type="GO" id="GO:0016020">
    <property type="term" value="C:membrane"/>
    <property type="evidence" value="ECO:0007669"/>
    <property type="project" value="UniProtKB-SubCell"/>
</dbReference>
<dbReference type="InterPro" id="IPR014222">
    <property type="entry name" value="Cyt_c_oxidase_su2"/>
</dbReference>
<organism evidence="23 24">
    <name type="scientific">Methylobacterium nodulans (strain LMG 21967 / CNCM I-2342 / ORS 2060)</name>
    <dbReference type="NCBI Taxonomy" id="460265"/>
    <lineage>
        <taxon>Bacteria</taxon>
        <taxon>Pseudomonadati</taxon>
        <taxon>Pseudomonadota</taxon>
        <taxon>Alphaproteobacteria</taxon>
        <taxon>Hyphomicrobiales</taxon>
        <taxon>Methylobacteriaceae</taxon>
        <taxon>Methylobacterium</taxon>
    </lineage>
</organism>
<evidence type="ECO:0000313" key="23">
    <source>
        <dbReference type="EMBL" id="ACL61631.1"/>
    </source>
</evidence>
<feature type="domain" description="Cytochrome c" evidence="22">
    <location>
        <begin position="212"/>
        <end position="306"/>
    </location>
</feature>
<feature type="domain" description="Cytochrome oxidase subunit II copper A binding" evidence="21">
    <location>
        <begin position="95"/>
        <end position="206"/>
    </location>
</feature>
<evidence type="ECO:0000256" key="4">
    <source>
        <dbReference type="ARBA" id="ARBA00012949"/>
    </source>
</evidence>
<dbReference type="GO" id="GO:0005507">
    <property type="term" value="F:copper ion binding"/>
    <property type="evidence" value="ECO:0007669"/>
    <property type="project" value="InterPro"/>
</dbReference>
<evidence type="ECO:0000256" key="9">
    <source>
        <dbReference type="ARBA" id="ARBA00022723"/>
    </source>
</evidence>
<gene>
    <name evidence="23" type="ordered locus">Mnod_6886</name>
</gene>
<keyword evidence="13 19" id="KW-0408">Iron</keyword>
<name>B8IHG8_METNO</name>
<dbReference type="HOGENOM" id="CLU_036876_1_0_5"/>
<keyword evidence="7" id="KW-0679">Respiratory chain</keyword>
<dbReference type="PANTHER" id="PTHR22888:SF9">
    <property type="entry name" value="CYTOCHROME C OXIDASE SUBUNIT 2"/>
    <property type="match status" value="1"/>
</dbReference>